<dbReference type="Pfam" id="PF00565">
    <property type="entry name" value="SNase"/>
    <property type="match status" value="1"/>
</dbReference>
<organism evidence="2 3">
    <name type="scientific">Sandaracinus amylolyticus</name>
    <dbReference type="NCBI Taxonomy" id="927083"/>
    <lineage>
        <taxon>Bacteria</taxon>
        <taxon>Pseudomonadati</taxon>
        <taxon>Myxococcota</taxon>
        <taxon>Polyangia</taxon>
        <taxon>Polyangiales</taxon>
        <taxon>Sandaracinaceae</taxon>
        <taxon>Sandaracinus</taxon>
    </lineage>
</organism>
<dbReference type="STRING" id="927083.DB32_007554"/>
<protein>
    <submittedName>
        <fullName evidence="2">SNase domain protein</fullName>
    </submittedName>
</protein>
<feature type="domain" description="TNase-like" evidence="1">
    <location>
        <begin position="68"/>
        <end position="209"/>
    </location>
</feature>
<dbReference type="PROSITE" id="PS51257">
    <property type="entry name" value="PROKAR_LIPOPROTEIN"/>
    <property type="match status" value="1"/>
</dbReference>
<name>A0A0F6W8X1_9BACT</name>
<dbReference type="InterPro" id="IPR016071">
    <property type="entry name" value="Staphylococal_nuclease_OB-fold"/>
</dbReference>
<evidence type="ECO:0000313" key="3">
    <source>
        <dbReference type="Proteomes" id="UP000034883"/>
    </source>
</evidence>
<proteinExistence type="predicted"/>
<reference evidence="2 3" key="1">
    <citation type="submission" date="2015-03" db="EMBL/GenBank/DDBJ databases">
        <title>Genome assembly of Sandaracinus amylolyticus DSM 53668.</title>
        <authorList>
            <person name="Sharma G."/>
            <person name="Subramanian S."/>
        </authorList>
    </citation>
    <scope>NUCLEOTIDE SEQUENCE [LARGE SCALE GENOMIC DNA]</scope>
    <source>
        <strain evidence="2 3">DSM 53668</strain>
    </source>
</reference>
<evidence type="ECO:0000313" key="2">
    <source>
        <dbReference type="EMBL" id="AKF10405.1"/>
    </source>
</evidence>
<accession>A0A0F6W8X1</accession>
<dbReference type="SMART" id="SM00318">
    <property type="entry name" value="SNc"/>
    <property type="match status" value="1"/>
</dbReference>
<dbReference type="Proteomes" id="UP000034883">
    <property type="component" value="Chromosome"/>
</dbReference>
<dbReference type="KEGG" id="samy:DB32_007554"/>
<dbReference type="Gene3D" id="2.40.50.90">
    <property type="match status" value="1"/>
</dbReference>
<dbReference type="AlphaFoldDB" id="A0A0F6W8X1"/>
<evidence type="ECO:0000259" key="1">
    <source>
        <dbReference type="PROSITE" id="PS50830"/>
    </source>
</evidence>
<dbReference type="SUPFAM" id="SSF50199">
    <property type="entry name" value="Staphylococcal nuclease"/>
    <property type="match status" value="1"/>
</dbReference>
<dbReference type="PROSITE" id="PS50830">
    <property type="entry name" value="TNASE_3"/>
    <property type="match status" value="1"/>
</dbReference>
<sequence>MVLRFSNRALIALLLGLTGCLGEPEPVDDGTYDPEVGNLFEGSIQLSDQRVLELEASDLPSTPAPCQPPQRVVITNITDGDTFAAVRESDSQPIDVRMIGVDTPETEKRNDETGEITPAECYGNEAWAFTELLRGRYVWLTYDAECQDHFGRDLAYVWVGSGPGDMWNRQLAARGFAEPLTIEPNSSNAPVIAEDSAAAQAAGLGLWSACE</sequence>
<keyword evidence="3" id="KW-1185">Reference proteome</keyword>
<gene>
    <name evidence="2" type="ORF">DB32_007554</name>
</gene>
<dbReference type="EMBL" id="CP011125">
    <property type="protein sequence ID" value="AKF10405.1"/>
    <property type="molecule type" value="Genomic_DNA"/>
</dbReference>
<dbReference type="InterPro" id="IPR035437">
    <property type="entry name" value="SNase_OB-fold_sf"/>
</dbReference>